<evidence type="ECO:0000256" key="1">
    <source>
        <dbReference type="ARBA" id="ARBA00004141"/>
    </source>
</evidence>
<feature type="transmembrane region" description="Helical" evidence="6">
    <location>
        <begin position="29"/>
        <end position="53"/>
    </location>
</feature>
<feature type="transmembrane region" description="Helical" evidence="6">
    <location>
        <begin position="334"/>
        <end position="357"/>
    </location>
</feature>
<organism evidence="9 10">
    <name type="scientific">Coemansia erecta</name>
    <dbReference type="NCBI Taxonomy" id="147472"/>
    <lineage>
        <taxon>Eukaryota</taxon>
        <taxon>Fungi</taxon>
        <taxon>Fungi incertae sedis</taxon>
        <taxon>Zoopagomycota</taxon>
        <taxon>Kickxellomycotina</taxon>
        <taxon>Kickxellomycetes</taxon>
        <taxon>Kickxellales</taxon>
        <taxon>Kickxellaceae</taxon>
        <taxon>Coemansia</taxon>
    </lineage>
</organism>
<evidence type="ECO:0000256" key="2">
    <source>
        <dbReference type="ARBA" id="ARBA00005648"/>
    </source>
</evidence>
<dbReference type="EMBL" id="JANBOJ010000512">
    <property type="protein sequence ID" value="KAJ1719053.1"/>
    <property type="molecule type" value="Genomic_DNA"/>
</dbReference>
<feature type="domain" description="Endoplasmic reticulum vesicle transporter C-terminal" evidence="7">
    <location>
        <begin position="144"/>
        <end position="353"/>
    </location>
</feature>
<comment type="similarity">
    <text evidence="2">Belongs to the ERGIC family.</text>
</comment>
<dbReference type="GO" id="GO:0030134">
    <property type="term" value="C:COPII-coated ER to Golgi transport vesicle"/>
    <property type="evidence" value="ECO:0007669"/>
    <property type="project" value="TreeGrafter"/>
</dbReference>
<name>A0A9W8CPF7_9FUNG</name>
<dbReference type="PANTHER" id="PTHR10984:SF25">
    <property type="entry name" value="ENDOPLASMIC RETICULUM-GOLGI INTERMEDIATE COMPARTMENT PROTEIN 3"/>
    <property type="match status" value="1"/>
</dbReference>
<dbReference type="InterPro" id="IPR045888">
    <property type="entry name" value="Erv"/>
</dbReference>
<keyword evidence="10" id="KW-1185">Reference proteome</keyword>
<dbReference type="InterPro" id="IPR039542">
    <property type="entry name" value="Erv_N"/>
</dbReference>
<keyword evidence="5 6" id="KW-0472">Membrane</keyword>
<dbReference type="AlphaFoldDB" id="A0A9W8CPF7"/>
<comment type="caution">
    <text evidence="9">The sequence shown here is derived from an EMBL/GenBank/DDBJ whole genome shotgun (WGS) entry which is preliminary data.</text>
</comment>
<evidence type="ECO:0000313" key="10">
    <source>
        <dbReference type="Proteomes" id="UP001149813"/>
    </source>
</evidence>
<proteinExistence type="inferred from homology"/>
<evidence type="ECO:0000256" key="6">
    <source>
        <dbReference type="SAM" id="Phobius"/>
    </source>
</evidence>
<gene>
    <name evidence="9" type="primary">ERV46</name>
    <name evidence="9" type="ORF">LPJ53_006112</name>
</gene>
<dbReference type="GO" id="GO:0005789">
    <property type="term" value="C:endoplasmic reticulum membrane"/>
    <property type="evidence" value="ECO:0007669"/>
    <property type="project" value="TreeGrafter"/>
</dbReference>
<dbReference type="Proteomes" id="UP001149813">
    <property type="component" value="Unassembled WGS sequence"/>
</dbReference>
<dbReference type="GO" id="GO:0006890">
    <property type="term" value="P:retrograde vesicle-mediated transport, Golgi to endoplasmic reticulum"/>
    <property type="evidence" value="ECO:0007669"/>
    <property type="project" value="TreeGrafter"/>
</dbReference>
<accession>A0A9W8CPF7</accession>
<sequence length="373" mass="39410">MARLGRLAARLQRLDAYAKPLDDFSTRTLAGGVVTVAAVLAIAALVALELLAYSRVALEPALAVDGARAEKMRVSFDITLPRAPCAVLGVAVADSAGELQASAEQHVAKARLTSDGRAVAASNDSPVAEPPATGADGKPYCGSCYGGVAPASGCCNTCADVHAAYGRRGWAFSDPDGIEQCVREGYVQRMRAQAGEGCRLSGHVDVNKVAGALRFSGGETVDTGGRLVHRSYDYMPAFDFSHTIHALAFGQTLAAQQRPLDGVAKTAAEPHARFQYFAKVVGSEVRYANGSVVRSNEYAATEFVKPSDPGLHFVYDISPMRVVYTEHRRSLGSLLTSVCAIVGGIATVASLVDASIFRAERALRRKHELGKLN</sequence>
<evidence type="ECO:0000259" key="7">
    <source>
        <dbReference type="Pfam" id="PF07970"/>
    </source>
</evidence>
<protein>
    <submittedName>
        <fullName evidence="9">ER-derived vesicles protein erv46</fullName>
    </submittedName>
</protein>
<dbReference type="OrthoDB" id="270930at2759"/>
<reference evidence="9" key="1">
    <citation type="submission" date="2022-07" db="EMBL/GenBank/DDBJ databases">
        <title>Phylogenomic reconstructions and comparative analyses of Kickxellomycotina fungi.</title>
        <authorList>
            <person name="Reynolds N.K."/>
            <person name="Stajich J.E."/>
            <person name="Barry K."/>
            <person name="Grigoriev I.V."/>
            <person name="Crous P."/>
            <person name="Smith M.E."/>
        </authorList>
    </citation>
    <scope>NUCLEOTIDE SEQUENCE</scope>
    <source>
        <strain evidence="9">NBRC 32514</strain>
    </source>
</reference>
<dbReference type="GO" id="GO:0006888">
    <property type="term" value="P:endoplasmic reticulum to Golgi vesicle-mediated transport"/>
    <property type="evidence" value="ECO:0007669"/>
    <property type="project" value="TreeGrafter"/>
</dbReference>
<evidence type="ECO:0000259" key="8">
    <source>
        <dbReference type="Pfam" id="PF13850"/>
    </source>
</evidence>
<dbReference type="GO" id="GO:0000139">
    <property type="term" value="C:Golgi membrane"/>
    <property type="evidence" value="ECO:0007669"/>
    <property type="project" value="TreeGrafter"/>
</dbReference>
<evidence type="ECO:0000256" key="4">
    <source>
        <dbReference type="ARBA" id="ARBA00022989"/>
    </source>
</evidence>
<dbReference type="Pfam" id="PF13850">
    <property type="entry name" value="ERGIC_N"/>
    <property type="match status" value="1"/>
</dbReference>
<comment type="subcellular location">
    <subcellularLocation>
        <location evidence="1">Membrane</location>
        <topology evidence="1">Multi-pass membrane protein</topology>
    </subcellularLocation>
</comment>
<dbReference type="Pfam" id="PF07970">
    <property type="entry name" value="COPIIcoated_ERV"/>
    <property type="match status" value="1"/>
</dbReference>
<evidence type="ECO:0000313" key="9">
    <source>
        <dbReference type="EMBL" id="KAJ1719053.1"/>
    </source>
</evidence>
<dbReference type="PANTHER" id="PTHR10984">
    <property type="entry name" value="ENDOPLASMIC RETICULUM-GOLGI INTERMEDIATE COMPARTMENT PROTEIN"/>
    <property type="match status" value="1"/>
</dbReference>
<keyword evidence="4 6" id="KW-1133">Transmembrane helix</keyword>
<keyword evidence="3 6" id="KW-0812">Transmembrane</keyword>
<evidence type="ECO:0000256" key="5">
    <source>
        <dbReference type="ARBA" id="ARBA00023136"/>
    </source>
</evidence>
<evidence type="ECO:0000256" key="3">
    <source>
        <dbReference type="ARBA" id="ARBA00022692"/>
    </source>
</evidence>
<dbReference type="InterPro" id="IPR012936">
    <property type="entry name" value="Erv_C"/>
</dbReference>
<feature type="domain" description="Endoplasmic reticulum vesicle transporter N-terminal" evidence="8">
    <location>
        <begin position="11"/>
        <end position="100"/>
    </location>
</feature>